<evidence type="ECO:0000313" key="1">
    <source>
        <dbReference type="EMBL" id="MBE9661087.1"/>
    </source>
</evidence>
<dbReference type="AlphaFoldDB" id="A0A929PWE1"/>
<sequence length="135" mass="15380">MKKLLVWTPLFFILVTAMTCRKGEVTEPVSRFTGKWLFIHSVGGISGKDTVKPTGKWLYIFQKDSIFHRTNNDTLKFSGTYQVRSEQSIFTGQPAPVLRFNYNQQGGLIINLIGDTLILSDNHTEAYSSLYIRTK</sequence>
<name>A0A929PWE1_9SPHI</name>
<reference evidence="1" key="1">
    <citation type="submission" date="2020-10" db="EMBL/GenBank/DDBJ databases">
        <title>Mucilaginibacter mali sp. nov., isolated from rhizosphere soil of apple orchard.</title>
        <authorList>
            <person name="Lee J.-S."/>
            <person name="Kim H.S."/>
            <person name="Kim J.-S."/>
        </authorList>
    </citation>
    <scope>NUCLEOTIDE SEQUENCE</scope>
    <source>
        <strain evidence="1">KCTC 22746</strain>
    </source>
</reference>
<organism evidence="1 2">
    <name type="scientific">Mucilaginibacter myungsuensis</name>
    <dbReference type="NCBI Taxonomy" id="649104"/>
    <lineage>
        <taxon>Bacteria</taxon>
        <taxon>Pseudomonadati</taxon>
        <taxon>Bacteroidota</taxon>
        <taxon>Sphingobacteriia</taxon>
        <taxon>Sphingobacteriales</taxon>
        <taxon>Sphingobacteriaceae</taxon>
        <taxon>Mucilaginibacter</taxon>
    </lineage>
</organism>
<keyword evidence="2" id="KW-1185">Reference proteome</keyword>
<comment type="caution">
    <text evidence="1">The sequence shown here is derived from an EMBL/GenBank/DDBJ whole genome shotgun (WGS) entry which is preliminary data.</text>
</comment>
<gene>
    <name evidence="1" type="ORF">IRJ16_04260</name>
</gene>
<proteinExistence type="predicted"/>
<dbReference type="Proteomes" id="UP000622475">
    <property type="component" value="Unassembled WGS sequence"/>
</dbReference>
<evidence type="ECO:0008006" key="3">
    <source>
        <dbReference type="Google" id="ProtNLM"/>
    </source>
</evidence>
<dbReference type="EMBL" id="JADFFL010000002">
    <property type="protein sequence ID" value="MBE9661087.1"/>
    <property type="molecule type" value="Genomic_DNA"/>
</dbReference>
<protein>
    <recommendedName>
        <fullName evidence="3">Lipocalin-like protein</fullName>
    </recommendedName>
</protein>
<dbReference type="RefSeq" id="WP_194110296.1">
    <property type="nucleotide sequence ID" value="NZ_JADFFL010000002.1"/>
</dbReference>
<evidence type="ECO:0000313" key="2">
    <source>
        <dbReference type="Proteomes" id="UP000622475"/>
    </source>
</evidence>
<accession>A0A929PWE1</accession>